<protein>
    <submittedName>
        <fullName evidence="1">Uncharacterized protein</fullName>
    </submittedName>
</protein>
<dbReference type="InterPro" id="IPR045941">
    <property type="entry name" value="DUF6361"/>
</dbReference>
<proteinExistence type="predicted"/>
<dbReference type="EMBL" id="JAGIOB010000001">
    <property type="protein sequence ID" value="MBP2416880.1"/>
    <property type="molecule type" value="Genomic_DNA"/>
</dbReference>
<dbReference type="Pfam" id="PF19888">
    <property type="entry name" value="DUF6361"/>
    <property type="match status" value="1"/>
</dbReference>
<keyword evidence="2" id="KW-1185">Reference proteome</keyword>
<evidence type="ECO:0000313" key="2">
    <source>
        <dbReference type="Proteomes" id="UP000758168"/>
    </source>
</evidence>
<name>A0ABS4Z7X4_9ACTN</name>
<reference evidence="1 2" key="1">
    <citation type="submission" date="2021-03" db="EMBL/GenBank/DDBJ databases">
        <title>Sequencing the genomes of 1000 actinobacteria strains.</title>
        <authorList>
            <person name="Klenk H.-P."/>
        </authorList>
    </citation>
    <scope>NUCLEOTIDE SEQUENCE [LARGE SCALE GENOMIC DNA]</scope>
    <source>
        <strain evidence="1 2">DSM 12936</strain>
    </source>
</reference>
<comment type="caution">
    <text evidence="1">The sequence shown here is derived from an EMBL/GenBank/DDBJ whole genome shotgun (WGS) entry which is preliminary data.</text>
</comment>
<sequence length="397" mass="44874">MSFVAWLDHSTEDERRVREMIRSFDQPETQDALGFGQVRDAYGDLLFPGTSTLHTRAKYLLFIPWCSIAAAGRGYTGERLERASRDNERRLIQTLSSIPGVHGLIGGRRGWTVRNLPSGTYRTALERWHIQGDNDQDIPSPDDGELVVATHGWHRRLPAPPLDFPERAPGAFALTYGEAEYLQGRLLSIDGPPSLFAYLADHCGRALEAPRLWKEPIVEQAPPHIRDDVQLAETFSTIAHGANLLYNYLVARKYEQDGWTTVENPVERYEARLDDWAVKLRELGPSWPSWRDIRTRAADENGNVLRNVSLNAFAEAWFSLVAQEEPHDLWRSDAAQTLVRSREVSIKRLQSRFTNPTMLSRWGGSSGAGAFEFRWSQARQLLNDVIAGLRSDDVAVA</sequence>
<gene>
    <name evidence="1" type="ORF">JOF54_001802</name>
</gene>
<evidence type="ECO:0000313" key="1">
    <source>
        <dbReference type="EMBL" id="MBP2416880.1"/>
    </source>
</evidence>
<accession>A0ABS4Z7X4</accession>
<organism evidence="1 2">
    <name type="scientific">Microlunatus capsulatus</name>
    <dbReference type="NCBI Taxonomy" id="99117"/>
    <lineage>
        <taxon>Bacteria</taxon>
        <taxon>Bacillati</taxon>
        <taxon>Actinomycetota</taxon>
        <taxon>Actinomycetes</taxon>
        <taxon>Propionibacteriales</taxon>
        <taxon>Propionibacteriaceae</taxon>
        <taxon>Microlunatus</taxon>
    </lineage>
</organism>
<dbReference type="RefSeq" id="WP_210054913.1">
    <property type="nucleotide sequence ID" value="NZ_BAAAMH010000004.1"/>
</dbReference>
<dbReference type="Proteomes" id="UP000758168">
    <property type="component" value="Unassembled WGS sequence"/>
</dbReference>